<feature type="signal peptide" evidence="1">
    <location>
        <begin position="1"/>
        <end position="32"/>
    </location>
</feature>
<sequence length="1776" mass="169006">MIARTCASAQLRGGTAMAAALVLLAGGGAARAQGFNGSINTATSSGYTEIAPGDIQIDAAEAVINWTAPAASAAATDVNFLSAGNTVTFHDGVSSGLADFTVLNRITPTFGGAAVAATVSFNGTVQSNLGGLQGGNVWFYSPYGIIANAGSQFNVGSLLLTTSDIQLAANGSLYLDQTSGNQIGFLQASQPGSFVRINPGAFISASNLSVNNAYVGIFAPRIEQGGVIRSDGMTALVAGEAGTITFNAGLIDVAVSVGTSDSQGIVHTGTTGGAASLDGEAKTVAMVAVSKNTALTMLLQGNIGYDPAAVGITDGAAVTLYAGSTTQADAARADASVFDNGSVTVTAPATNTTGNITLRNAQFGSRLYAFATGALTLDPVYAGINSPGFVDFVQTARLYGGTAINAAVDAAETVTAQDSLYLAPLFKRVGENVTIKVAGDLVGTLAPGQFTVTNLLSIDASGLPNTASTPAIGAAGQGGTVSIDISQGLLAAGQGLQVVADGIGTSGDQAGGNGTGGSVDVVLSNKATLRASDLTLSALGQGGGAFAAAGPATGGTGTGGVVALRDNGGTVQVNTVSLFAPGFGGEGNVTTGNAIGGRTSVLIAGQTQNWSSLAVDTSAATALPAFASSVLGSATALANGVTITASGSGALSLVTLTAENSAFVAPGSTAAHAATAGGVSITASGGGSVTVTDTLLAQARADLVADSGPGDVPVAPAMTGGQVSIFANGGTITTNTLLANASAYGLGARLTAATARGGTANVGAGGGGLLDVTGQFEVRAEAYGAIGTVQGSAIGGTARVFADNGTVNAAQPLVVSASALSGGLNLNGSLSGTGFNATGGTALIEALGAGADMNLADVRLYAKGEATVPNDIPYDGASDLPGFTAAELRGIDGNGGSGTGGTAQIRVTGGTLDAAKVTVQAYGLGGASGMSAGTTPWQSGAGIGGQALFTQSGGAVTAATLDLGANGLGGTYQAAADPGALPSLGGAASGGTARAALSGGSLTLTGGLSLVAFATGGRGMDSSDGAAGGSGGAASNGAALAELLMPAGSTATLSASSVSATASAFGGPGGASATGSAGAGGAATAGTARASLADGGFTLPGGMNLSATAFGAGTAGGTGGTAAFLLTDTLAAPATTRSIGTLQLDASGAGGTSSAGTTLFTAQAGRAASALSLFSVSALSGGTTAAAGNGFVGVLGAVPVSVAGTFFVQTPRDIALTTTAGGGLTTGGPIILNGRGIAGTGIGLLSAGGAFTATASGGGITLGATSSGAATTLTATGPIAVSSLTSTGAINASGSAITLGSATTNGTTTLAATGAIAVTNLASAGTVTANGGSVTIGSTGSLTFANSAASAGAFAATATGSLTFANVGATGAFTATSGGLATFNGIAQGSSITVTSPNIAVSAGARLGTRGLTQTILLVNSAPGAGTVLGGAGAASGWSLDAAEALRLFADQSITVQVPASAVSAGDVTIGALGFGYGAASNVGTGGTFAVTTPGRIRVIGAVAPVMSSATDRLSLTAGTFIDVVTDTGSIVLQTQAGALAGILSLTAPTVRVGTSAALTALSGITSLSEASDRLAQNDGVINVAGAVRANALVFTVSGNTLYIQNSGTDTAFANRRGFTANSLAINGLAGAQPSFAINGVINAAGTALTGLATYTAVTVNGVPAMFGGPFNPLSTINGCRVGPACGLPPGQIIQPRETIVVLFGDPLSGNPFTSNSLSGLPGASGGTGSVFNLPLVQYGTPPLLDSPPLIDEPVTGIGNDDLWQRRCDAEKDCEG</sequence>
<dbReference type="Proteomes" id="UP000566813">
    <property type="component" value="Unassembled WGS sequence"/>
</dbReference>
<reference evidence="2 3" key="1">
    <citation type="submission" date="2020-08" db="EMBL/GenBank/DDBJ databases">
        <title>The genome sequence of type strain Novosphingobium flavum NBRC 111647.</title>
        <authorList>
            <person name="Liu Y."/>
        </authorList>
    </citation>
    <scope>NUCLEOTIDE SEQUENCE [LARGE SCALE GENOMIC DNA]</scope>
    <source>
        <strain evidence="2 3">NBRC 111647</strain>
    </source>
</reference>
<evidence type="ECO:0008006" key="4">
    <source>
        <dbReference type="Google" id="ProtNLM"/>
    </source>
</evidence>
<accession>A0A7X1KK22</accession>
<evidence type="ECO:0000313" key="3">
    <source>
        <dbReference type="Proteomes" id="UP000566813"/>
    </source>
</evidence>
<gene>
    <name evidence="2" type="ORF">H7F51_00945</name>
</gene>
<dbReference type="InterPro" id="IPR012334">
    <property type="entry name" value="Pectin_lyas_fold"/>
</dbReference>
<evidence type="ECO:0000313" key="2">
    <source>
        <dbReference type="EMBL" id="MBC2664077.1"/>
    </source>
</evidence>
<name>A0A7X1KK22_9SPHN</name>
<proteinExistence type="predicted"/>
<keyword evidence="1" id="KW-0732">Signal</keyword>
<feature type="chain" id="PRO_5031144778" description="Filamentous haemagglutinin FhaB/tRNA nuclease CdiA-like TPS domain-containing protein" evidence="1">
    <location>
        <begin position="33"/>
        <end position="1776"/>
    </location>
</feature>
<dbReference type="RefSeq" id="WP_185662327.1">
    <property type="nucleotide sequence ID" value="NZ_JACLAW010000001.1"/>
</dbReference>
<dbReference type="SUPFAM" id="SSF51126">
    <property type="entry name" value="Pectin lyase-like"/>
    <property type="match status" value="1"/>
</dbReference>
<evidence type="ECO:0000256" key="1">
    <source>
        <dbReference type="SAM" id="SignalP"/>
    </source>
</evidence>
<dbReference type="Gene3D" id="2.160.20.10">
    <property type="entry name" value="Single-stranded right-handed beta-helix, Pectin lyase-like"/>
    <property type="match status" value="1"/>
</dbReference>
<keyword evidence="3" id="KW-1185">Reference proteome</keyword>
<dbReference type="EMBL" id="JACLAW010000001">
    <property type="protein sequence ID" value="MBC2664077.1"/>
    <property type="molecule type" value="Genomic_DNA"/>
</dbReference>
<dbReference type="InterPro" id="IPR011050">
    <property type="entry name" value="Pectin_lyase_fold/virulence"/>
</dbReference>
<comment type="caution">
    <text evidence="2">The sequence shown here is derived from an EMBL/GenBank/DDBJ whole genome shotgun (WGS) entry which is preliminary data.</text>
</comment>
<organism evidence="2 3">
    <name type="scientific">Novosphingobium flavum</name>
    <dbReference type="NCBI Taxonomy" id="1778672"/>
    <lineage>
        <taxon>Bacteria</taxon>
        <taxon>Pseudomonadati</taxon>
        <taxon>Pseudomonadota</taxon>
        <taxon>Alphaproteobacteria</taxon>
        <taxon>Sphingomonadales</taxon>
        <taxon>Sphingomonadaceae</taxon>
        <taxon>Novosphingobium</taxon>
    </lineage>
</organism>
<protein>
    <recommendedName>
        <fullName evidence="4">Filamentous haemagglutinin FhaB/tRNA nuclease CdiA-like TPS domain-containing protein</fullName>
    </recommendedName>
</protein>